<dbReference type="InterPro" id="IPR003583">
    <property type="entry name" value="Hlx-hairpin-Hlx_DNA-bd_motif"/>
</dbReference>
<evidence type="ECO:0000259" key="3">
    <source>
        <dbReference type="SMART" id="SM00278"/>
    </source>
</evidence>
<dbReference type="SUPFAM" id="SSF47781">
    <property type="entry name" value="RuvA domain 2-like"/>
    <property type="match status" value="1"/>
</dbReference>
<dbReference type="Pfam" id="PF10531">
    <property type="entry name" value="SLBB"/>
    <property type="match status" value="1"/>
</dbReference>
<dbReference type="Proteomes" id="UP001256827">
    <property type="component" value="Chromosome"/>
</dbReference>
<proteinExistence type="predicted"/>
<sequence length="246" mass="26037">MLREWWEKYRRIAWIGGAVLFIGSSLWLYQAQSPVQSDESSSLPLLPPAYASEDDGFSAASRPDAPDRSGEEPVPPASGSGKQAQQQAAPPALYVDVKGSVQQPGLYRLEAGMRVADAIAKAGGTKPDADLEQINLAAPLTDGTAIVIPGKGAPQTLPPNPPIVLSSAAYAVGGSGSPSSAAGSVNINTASREQLMTLPGIGEARANAILQYREEKGGFRSLDELKEIQGIGEKMFERIKDRIQIR</sequence>
<feature type="region of interest" description="Disordered" evidence="1">
    <location>
        <begin position="38"/>
        <end position="91"/>
    </location>
</feature>
<dbReference type="SMART" id="SM00278">
    <property type="entry name" value="HhH1"/>
    <property type="match status" value="2"/>
</dbReference>
<dbReference type="EMBL" id="CP134050">
    <property type="protein sequence ID" value="WNC16829.1"/>
    <property type="molecule type" value="Genomic_DNA"/>
</dbReference>
<dbReference type="Gene3D" id="1.10.150.320">
    <property type="entry name" value="Photosystem II 12 kDa extrinsic protein"/>
    <property type="match status" value="1"/>
</dbReference>
<dbReference type="InterPro" id="IPR004509">
    <property type="entry name" value="Competence_ComEA_HhH"/>
</dbReference>
<dbReference type="InterPro" id="IPR010994">
    <property type="entry name" value="RuvA_2-like"/>
</dbReference>
<organism evidence="4 5">
    <name type="scientific">Brevibacillus brevis</name>
    <name type="common">Bacillus brevis</name>
    <dbReference type="NCBI Taxonomy" id="1393"/>
    <lineage>
        <taxon>Bacteria</taxon>
        <taxon>Bacillati</taxon>
        <taxon>Bacillota</taxon>
        <taxon>Bacilli</taxon>
        <taxon>Bacillales</taxon>
        <taxon>Paenibacillaceae</taxon>
        <taxon>Brevibacillus</taxon>
    </lineage>
</organism>
<keyword evidence="2" id="KW-1133">Transmembrane helix</keyword>
<accession>A0ABY9TBI9</accession>
<dbReference type="PANTHER" id="PTHR21180:SF32">
    <property type="entry name" value="ENDONUCLEASE_EXONUCLEASE_PHOSPHATASE FAMILY DOMAIN-CONTAINING PROTEIN 1"/>
    <property type="match status" value="1"/>
</dbReference>
<feature type="domain" description="Helix-hairpin-helix DNA-binding motif class 1" evidence="3">
    <location>
        <begin position="223"/>
        <end position="242"/>
    </location>
</feature>
<dbReference type="RefSeq" id="WP_310771853.1">
    <property type="nucleotide sequence ID" value="NZ_CP134050.1"/>
</dbReference>
<keyword evidence="2" id="KW-0472">Membrane</keyword>
<keyword evidence="5" id="KW-1185">Reference proteome</keyword>
<dbReference type="InterPro" id="IPR019554">
    <property type="entry name" value="Soluble_ligand-bd"/>
</dbReference>
<evidence type="ECO:0000256" key="1">
    <source>
        <dbReference type="SAM" id="MobiDB-lite"/>
    </source>
</evidence>
<dbReference type="NCBIfam" id="TIGR00426">
    <property type="entry name" value="competence protein ComEA helix-hairpin-helix repeat region"/>
    <property type="match status" value="1"/>
</dbReference>
<dbReference type="Gene3D" id="3.10.560.10">
    <property type="entry name" value="Outer membrane lipoprotein wza domain like"/>
    <property type="match status" value="1"/>
</dbReference>
<reference evidence="4 5" key="1">
    <citation type="submission" date="2023-09" db="EMBL/GenBank/DDBJ databases">
        <title>Complete Genome and Methylome dissection of Bacillus brevis NEB573 original source of BbsI restriction endonuclease.</title>
        <authorList>
            <person name="Fomenkov A."/>
            <person name="Roberts R.D."/>
        </authorList>
    </citation>
    <scope>NUCLEOTIDE SEQUENCE [LARGE SCALE GENOMIC DNA]</scope>
    <source>
        <strain evidence="4 5">NEB573</strain>
    </source>
</reference>
<evidence type="ECO:0000256" key="2">
    <source>
        <dbReference type="SAM" id="Phobius"/>
    </source>
</evidence>
<feature type="transmembrane region" description="Helical" evidence="2">
    <location>
        <begin position="12"/>
        <end position="29"/>
    </location>
</feature>
<dbReference type="InterPro" id="IPR051675">
    <property type="entry name" value="Endo/Exo/Phosphatase_dom_1"/>
</dbReference>
<name>A0ABY9TBI9_BREBE</name>
<evidence type="ECO:0000313" key="4">
    <source>
        <dbReference type="EMBL" id="WNC16829.1"/>
    </source>
</evidence>
<dbReference type="Pfam" id="PF12836">
    <property type="entry name" value="HHH_3"/>
    <property type="match status" value="1"/>
</dbReference>
<protein>
    <submittedName>
        <fullName evidence="4">Helix-hairpin-helix domain-containing protein</fullName>
    </submittedName>
</protein>
<keyword evidence="2" id="KW-0812">Transmembrane</keyword>
<feature type="domain" description="Helix-hairpin-helix DNA-binding motif class 1" evidence="3">
    <location>
        <begin position="193"/>
        <end position="212"/>
    </location>
</feature>
<dbReference type="PANTHER" id="PTHR21180">
    <property type="entry name" value="ENDONUCLEASE/EXONUCLEASE/PHOSPHATASE FAMILY DOMAIN-CONTAINING PROTEIN 1"/>
    <property type="match status" value="1"/>
</dbReference>
<evidence type="ECO:0000313" key="5">
    <source>
        <dbReference type="Proteomes" id="UP001256827"/>
    </source>
</evidence>
<gene>
    <name evidence="4" type="ORF">RGB73_11070</name>
</gene>